<proteinExistence type="predicted"/>
<protein>
    <submittedName>
        <fullName evidence="2">Paraquat-inducible protein A</fullName>
    </submittedName>
</protein>
<gene>
    <name evidence="2" type="ORF">E4633_08830</name>
</gene>
<name>A0A4S1CGE3_9BACT</name>
<dbReference type="AlphaFoldDB" id="A0A4S1CGE3"/>
<evidence type="ECO:0000313" key="2">
    <source>
        <dbReference type="EMBL" id="TGU72403.1"/>
    </source>
</evidence>
<keyword evidence="3" id="KW-1185">Reference proteome</keyword>
<sequence length="210" mass="23192">MTDRTPQLIACHECDLLQRDIQLNPGCYASCRRCGAVLYRNATDSVDRTLAYTLAACMVFLGANLFPIFAIEVQGDRSAITLFGAVLSLWDQGMRSVSTLVLITAILIPALELASLTYLLLPLKLGKVPPRYPLFMRTLQCIEPWGMVEVLMLGVLVSLVKLTNNFRVIPGMALWSFAVLTLLLAAAATAFNARDVWAQLDGKRRDLESK</sequence>
<organism evidence="2 3">
    <name type="scientific">Geomonas terrae</name>
    <dbReference type="NCBI Taxonomy" id="2562681"/>
    <lineage>
        <taxon>Bacteria</taxon>
        <taxon>Pseudomonadati</taxon>
        <taxon>Thermodesulfobacteriota</taxon>
        <taxon>Desulfuromonadia</taxon>
        <taxon>Geobacterales</taxon>
        <taxon>Geobacteraceae</taxon>
        <taxon>Geomonas</taxon>
    </lineage>
</organism>
<dbReference type="Pfam" id="PF04403">
    <property type="entry name" value="PqiA"/>
    <property type="match status" value="1"/>
</dbReference>
<feature type="transmembrane region" description="Helical" evidence="1">
    <location>
        <begin position="142"/>
        <end position="160"/>
    </location>
</feature>
<accession>A0A4S1CGE3</accession>
<feature type="transmembrane region" description="Helical" evidence="1">
    <location>
        <begin position="97"/>
        <end position="121"/>
    </location>
</feature>
<dbReference type="EMBL" id="SRSC01000002">
    <property type="protein sequence ID" value="TGU72403.1"/>
    <property type="molecule type" value="Genomic_DNA"/>
</dbReference>
<keyword evidence="1" id="KW-0472">Membrane</keyword>
<dbReference type="InterPro" id="IPR007498">
    <property type="entry name" value="PqiA-like"/>
</dbReference>
<keyword evidence="1" id="KW-0812">Transmembrane</keyword>
<dbReference type="Proteomes" id="UP000306416">
    <property type="component" value="Unassembled WGS sequence"/>
</dbReference>
<dbReference type="RefSeq" id="WP_135869882.1">
    <property type="nucleotide sequence ID" value="NZ_SRSC01000002.1"/>
</dbReference>
<evidence type="ECO:0000313" key="3">
    <source>
        <dbReference type="Proteomes" id="UP000306416"/>
    </source>
</evidence>
<feature type="transmembrane region" description="Helical" evidence="1">
    <location>
        <begin position="172"/>
        <end position="193"/>
    </location>
</feature>
<evidence type="ECO:0000256" key="1">
    <source>
        <dbReference type="SAM" id="Phobius"/>
    </source>
</evidence>
<feature type="transmembrane region" description="Helical" evidence="1">
    <location>
        <begin position="50"/>
        <end position="71"/>
    </location>
</feature>
<reference evidence="2 3" key="1">
    <citation type="submission" date="2019-04" db="EMBL/GenBank/DDBJ databases">
        <title>Geobacter oryzae sp. nov., ferric-reducing bacteria isolated from paddy soil.</title>
        <authorList>
            <person name="Xu Z."/>
            <person name="Masuda Y."/>
            <person name="Itoh H."/>
            <person name="Senoo K."/>
        </authorList>
    </citation>
    <scope>NUCLEOTIDE SEQUENCE [LARGE SCALE GENOMIC DNA]</scope>
    <source>
        <strain evidence="2 3">Red111</strain>
    </source>
</reference>
<comment type="caution">
    <text evidence="2">The sequence shown here is derived from an EMBL/GenBank/DDBJ whole genome shotgun (WGS) entry which is preliminary data.</text>
</comment>
<keyword evidence="1" id="KW-1133">Transmembrane helix</keyword>